<dbReference type="Pfam" id="PF18599">
    <property type="entry name" value="LCIB_C_CA"/>
    <property type="match status" value="1"/>
</dbReference>
<proteinExistence type="predicted"/>
<evidence type="ECO:0000313" key="4">
    <source>
        <dbReference type="Proteomes" id="UP001165060"/>
    </source>
</evidence>
<evidence type="ECO:0000256" key="1">
    <source>
        <dbReference type="SAM" id="MobiDB-lite"/>
    </source>
</evidence>
<reference evidence="3 4" key="1">
    <citation type="journal article" date="2023" name="Commun. Biol.">
        <title>Genome analysis of Parmales, the sister group of diatoms, reveals the evolutionary specialization of diatoms from phago-mixotrophs to photoautotrophs.</title>
        <authorList>
            <person name="Ban H."/>
            <person name="Sato S."/>
            <person name="Yoshikawa S."/>
            <person name="Yamada K."/>
            <person name="Nakamura Y."/>
            <person name="Ichinomiya M."/>
            <person name="Sato N."/>
            <person name="Blanc-Mathieu R."/>
            <person name="Endo H."/>
            <person name="Kuwata A."/>
            <person name="Ogata H."/>
        </authorList>
    </citation>
    <scope>NUCLEOTIDE SEQUENCE [LARGE SCALE GENOMIC DNA]</scope>
</reference>
<feature type="domain" description="Limiting CO2-inducible protein B/C beta carbonyic anhydrase" evidence="2">
    <location>
        <begin position="121"/>
        <end position="347"/>
    </location>
</feature>
<evidence type="ECO:0000313" key="3">
    <source>
        <dbReference type="EMBL" id="GMI33527.1"/>
    </source>
</evidence>
<name>A0ABQ6MUJ0_9STRA</name>
<dbReference type="EMBL" id="BRYB01000590">
    <property type="protein sequence ID" value="GMI33527.1"/>
    <property type="molecule type" value="Genomic_DNA"/>
</dbReference>
<organism evidence="3 4">
    <name type="scientific">Tetraparma gracilis</name>
    <dbReference type="NCBI Taxonomy" id="2962635"/>
    <lineage>
        <taxon>Eukaryota</taxon>
        <taxon>Sar</taxon>
        <taxon>Stramenopiles</taxon>
        <taxon>Ochrophyta</taxon>
        <taxon>Bolidophyceae</taxon>
        <taxon>Parmales</taxon>
        <taxon>Triparmaceae</taxon>
        <taxon>Tetraparma</taxon>
    </lineage>
</organism>
<accession>A0ABQ6MUJ0</accession>
<keyword evidence="4" id="KW-1185">Reference proteome</keyword>
<evidence type="ECO:0000259" key="2">
    <source>
        <dbReference type="Pfam" id="PF18599"/>
    </source>
</evidence>
<comment type="caution">
    <text evidence="3">The sequence shown here is derived from an EMBL/GenBank/DDBJ whole genome shotgun (WGS) entry which is preliminary data.</text>
</comment>
<gene>
    <name evidence="3" type="ORF">TeGR_g4443</name>
</gene>
<dbReference type="PANTHER" id="PTHR38016">
    <property type="entry name" value="UNNAMED PRODUCT"/>
    <property type="match status" value="1"/>
</dbReference>
<protein>
    <recommendedName>
        <fullName evidence="2">Limiting CO2-inducible protein B/C beta carbonyic anhydrase domain-containing protein</fullName>
    </recommendedName>
</protein>
<dbReference type="InterPro" id="IPR040703">
    <property type="entry name" value="LCIB/C_CA"/>
</dbReference>
<sequence length="392" mass="42691">MLPANPLLSPKARSLTKMAGPNSLSALPGRVGPGSTSHTNFQVTKRLSRQPQSGSTASGVLSTKRRPRQTGGTLTAVQSMPVLPKPKLVRKKQETRQVELRSQVRLLKELTEGVVKQFPNAMPMDIFGREVGRVMSDLGFGANSTLGVAGLTRDEACRPFLDILTEHYGPCYVSHSLGAACNIGKAGFKQILMHAPRRTSSARKKIVIFASPNVAMNQDGDAGILYRKGLSEETKTSEELEEFVARFRRGAFNLGGTHRIGFDPGNGLDVDMIDPDDVELTVLHEKLARQVVRDGGANETDLVSTTKLAARAAMHDFVRLVERHANLEECDVAVVACVQIHGQYHDMGRAEEIQYDTEFIALQEAVAWVGGEKKVVSKVDGLNQLEVQAIIS</sequence>
<feature type="compositionally biased region" description="Polar residues" evidence="1">
    <location>
        <begin position="34"/>
        <end position="61"/>
    </location>
</feature>
<feature type="region of interest" description="Disordered" evidence="1">
    <location>
        <begin position="1"/>
        <end position="72"/>
    </location>
</feature>
<dbReference type="Proteomes" id="UP001165060">
    <property type="component" value="Unassembled WGS sequence"/>
</dbReference>
<dbReference type="PANTHER" id="PTHR38016:SF1">
    <property type="entry name" value="LIMITING CO2-INDUCIBLE PROTEIN B_C BETA CARBONYIC ANHYDRASE DOMAIN-CONTAINING PROTEIN"/>
    <property type="match status" value="1"/>
</dbReference>